<evidence type="ECO:0000256" key="1">
    <source>
        <dbReference type="SAM" id="Phobius"/>
    </source>
</evidence>
<evidence type="ECO:0000313" key="3">
    <source>
        <dbReference type="Proteomes" id="UP000070533"/>
    </source>
</evidence>
<keyword evidence="1" id="KW-1133">Transmembrane helix</keyword>
<feature type="transmembrane region" description="Helical" evidence="1">
    <location>
        <begin position="33"/>
        <end position="51"/>
    </location>
</feature>
<organism evidence="2 3">
    <name type="scientific">Prevotella corporis</name>
    <dbReference type="NCBI Taxonomy" id="28128"/>
    <lineage>
        <taxon>Bacteria</taxon>
        <taxon>Pseudomonadati</taxon>
        <taxon>Bacteroidota</taxon>
        <taxon>Bacteroidia</taxon>
        <taxon>Bacteroidales</taxon>
        <taxon>Prevotellaceae</taxon>
        <taxon>Prevotella</taxon>
    </lineage>
</organism>
<feature type="transmembrane region" description="Helical" evidence="1">
    <location>
        <begin position="63"/>
        <end position="80"/>
    </location>
</feature>
<dbReference type="RefSeq" id="WP_060940845.1">
    <property type="nucleotide sequence ID" value="NZ_JABUXP010000032.1"/>
</dbReference>
<gene>
    <name evidence="2" type="ORF">HMPREF3226_01643</name>
</gene>
<evidence type="ECO:0008006" key="4">
    <source>
        <dbReference type="Google" id="ProtNLM"/>
    </source>
</evidence>
<dbReference type="EMBL" id="LRQG01000119">
    <property type="protein sequence ID" value="KXA38284.1"/>
    <property type="molecule type" value="Genomic_DNA"/>
</dbReference>
<dbReference type="Proteomes" id="UP000070533">
    <property type="component" value="Unassembled WGS sequence"/>
</dbReference>
<name>A0A133Q5Y2_9BACT</name>
<dbReference type="OrthoDB" id="1081712at2"/>
<feature type="transmembrane region" description="Helical" evidence="1">
    <location>
        <begin position="155"/>
        <end position="173"/>
    </location>
</feature>
<dbReference type="STRING" id="28128.HMPREF3226_01643"/>
<evidence type="ECO:0000313" key="2">
    <source>
        <dbReference type="EMBL" id="KXA38284.1"/>
    </source>
</evidence>
<comment type="caution">
    <text evidence="2">The sequence shown here is derived from an EMBL/GenBank/DDBJ whole genome shotgun (WGS) entry which is preliminary data.</text>
</comment>
<keyword evidence="3" id="KW-1185">Reference proteome</keyword>
<feature type="transmembrane region" description="Helical" evidence="1">
    <location>
        <begin position="127"/>
        <end position="150"/>
    </location>
</feature>
<keyword evidence="1" id="KW-0812">Transmembrane</keyword>
<feature type="transmembrane region" description="Helical" evidence="1">
    <location>
        <begin position="101"/>
        <end position="121"/>
    </location>
</feature>
<sequence length="204" mass="22372">MEEKTLNAIESLKLIESTIEQSRNDIAKASAQFIISWGVLVIVTSLVIYGVNMLAEPTTDTNLWHLLWIAMTVIGMLLQFRMSKQWVVPESIVSKAIGYTWGTFGVFVFVLWAINICVVSTSHVSPIVIMPMAATILLLMGVAVSITGLLMKHKFIAFMGAGASIVCSYLSLVNPGVNVLLYIAITGVFTLLIPGLYLKFSNDR</sequence>
<dbReference type="PATRIC" id="fig|28128.5.peg.1686"/>
<feature type="transmembrane region" description="Helical" evidence="1">
    <location>
        <begin position="179"/>
        <end position="198"/>
    </location>
</feature>
<proteinExistence type="predicted"/>
<protein>
    <recommendedName>
        <fullName evidence="4">Tellurium resistance protein TerC</fullName>
    </recommendedName>
</protein>
<reference evidence="3" key="1">
    <citation type="submission" date="2016-01" db="EMBL/GenBank/DDBJ databases">
        <authorList>
            <person name="Mitreva M."/>
            <person name="Pepin K.H."/>
            <person name="Mihindukulasuriya K.A."/>
            <person name="Fulton R."/>
            <person name="Fronick C."/>
            <person name="O'Laughlin M."/>
            <person name="Miner T."/>
            <person name="Herter B."/>
            <person name="Rosa B.A."/>
            <person name="Cordes M."/>
            <person name="Tomlinson C."/>
            <person name="Wollam A."/>
            <person name="Palsikar V.B."/>
            <person name="Mardis E.R."/>
            <person name="Wilson R.K."/>
        </authorList>
    </citation>
    <scope>NUCLEOTIDE SEQUENCE [LARGE SCALE GENOMIC DNA]</scope>
    <source>
        <strain evidence="3">MJR7716</strain>
    </source>
</reference>
<accession>A0A133Q5Y2</accession>
<dbReference type="AlphaFoldDB" id="A0A133Q5Y2"/>
<keyword evidence="1" id="KW-0472">Membrane</keyword>